<proteinExistence type="predicted"/>
<evidence type="ECO:0000313" key="2">
    <source>
        <dbReference type="Proteomes" id="UP000249377"/>
    </source>
</evidence>
<dbReference type="InterPro" id="IPR046117">
    <property type="entry name" value="DUF6054"/>
</dbReference>
<protein>
    <submittedName>
        <fullName evidence="1">Uncharacterized protein</fullName>
    </submittedName>
</protein>
<gene>
    <name evidence="1" type="ORF">DPQ25_10565</name>
</gene>
<dbReference type="Pfam" id="PF19524">
    <property type="entry name" value="DUF6054"/>
    <property type="match status" value="1"/>
</dbReference>
<name>A0A328UAS0_9FIRM</name>
<sequence>MAKLECELQGNFQEILAGIERAVLEGSMSASEEDGSDFFAGDCRCAVRVYERYSMLGGNRVSMNLTLLQAGGRIFLSAITSGGSQAVFWKMNTFGEEAFLDTITEAVRPYCAPSA</sequence>
<keyword evidence="2" id="KW-1185">Reference proteome</keyword>
<accession>A0A328UAS0</accession>
<evidence type="ECO:0000313" key="1">
    <source>
        <dbReference type="EMBL" id="RAQ28185.1"/>
    </source>
</evidence>
<reference evidence="1 2" key="1">
    <citation type="submission" date="2018-06" db="EMBL/GenBank/DDBJ databases">
        <title>Noncontiguous genome sequence of Ruminococcaceae bacterium ASD2818.</title>
        <authorList>
            <person name="Chaplin A.V."/>
            <person name="Sokolova S.R."/>
            <person name="Kochetkova T.O."/>
            <person name="Goltsov A.Y."/>
            <person name="Trofimov D.Y."/>
            <person name="Efimov B.A."/>
        </authorList>
    </citation>
    <scope>NUCLEOTIDE SEQUENCE [LARGE SCALE GENOMIC DNA]</scope>
    <source>
        <strain evidence="1 2">ASD2818</strain>
    </source>
</reference>
<organism evidence="1 2">
    <name type="scientific">Hydrogeniiclostridium mannosilyticum</name>
    <dbReference type="NCBI Taxonomy" id="2764322"/>
    <lineage>
        <taxon>Bacteria</taxon>
        <taxon>Bacillati</taxon>
        <taxon>Bacillota</taxon>
        <taxon>Clostridia</taxon>
        <taxon>Eubacteriales</taxon>
        <taxon>Acutalibacteraceae</taxon>
        <taxon>Hydrogeniiclostridium</taxon>
    </lineage>
</organism>
<dbReference type="AlphaFoldDB" id="A0A328UAS0"/>
<dbReference type="RefSeq" id="WP_112333141.1">
    <property type="nucleotide sequence ID" value="NZ_JADPHD010000006.1"/>
</dbReference>
<dbReference type="EMBL" id="QLYR01000007">
    <property type="protein sequence ID" value="RAQ28185.1"/>
    <property type="molecule type" value="Genomic_DNA"/>
</dbReference>
<dbReference type="Proteomes" id="UP000249377">
    <property type="component" value="Unassembled WGS sequence"/>
</dbReference>
<comment type="caution">
    <text evidence="1">The sequence shown here is derived from an EMBL/GenBank/DDBJ whole genome shotgun (WGS) entry which is preliminary data.</text>
</comment>